<feature type="domain" description="EF-hand" evidence="2">
    <location>
        <begin position="25"/>
        <end position="60"/>
    </location>
</feature>
<accession>A0A969W7N1</accession>
<gene>
    <name evidence="3" type="ORF">G7Y82_06250</name>
</gene>
<dbReference type="PROSITE" id="PS51257">
    <property type="entry name" value="PROKAR_LIPOPROTEIN"/>
    <property type="match status" value="1"/>
</dbReference>
<feature type="compositionally biased region" description="Basic and acidic residues" evidence="1">
    <location>
        <begin position="24"/>
        <end position="35"/>
    </location>
</feature>
<dbReference type="InterPro" id="IPR011992">
    <property type="entry name" value="EF-hand-dom_pair"/>
</dbReference>
<evidence type="ECO:0000256" key="1">
    <source>
        <dbReference type="SAM" id="MobiDB-lite"/>
    </source>
</evidence>
<dbReference type="Proteomes" id="UP000653472">
    <property type="component" value="Unassembled WGS sequence"/>
</dbReference>
<dbReference type="Gene3D" id="1.10.238.10">
    <property type="entry name" value="EF-hand"/>
    <property type="match status" value="1"/>
</dbReference>
<dbReference type="InterPro" id="IPR018247">
    <property type="entry name" value="EF_Hand_1_Ca_BS"/>
</dbReference>
<dbReference type="InterPro" id="IPR002048">
    <property type="entry name" value="EF_hand_dom"/>
</dbReference>
<keyword evidence="4" id="KW-1185">Reference proteome</keyword>
<evidence type="ECO:0000313" key="3">
    <source>
        <dbReference type="EMBL" id="NKF21912.1"/>
    </source>
</evidence>
<dbReference type="GO" id="GO:0005509">
    <property type="term" value="F:calcium ion binding"/>
    <property type="evidence" value="ECO:0007669"/>
    <property type="project" value="InterPro"/>
</dbReference>
<dbReference type="AlphaFoldDB" id="A0A969W7N1"/>
<sequence length="106" mass="12271">MRHPIAKLTPLLLVLLAGCAHDRPKPDQQLREQFKQADQNGDEQLTPEEFKALKLPGVSFQMVDTDGNGLVTLAELENYITWRRVQDEGRRRYEQLQRQEHLPPTP</sequence>
<feature type="region of interest" description="Disordered" evidence="1">
    <location>
        <begin position="24"/>
        <end position="45"/>
    </location>
</feature>
<dbReference type="PROSITE" id="PS50222">
    <property type="entry name" value="EF_HAND_2"/>
    <property type="match status" value="1"/>
</dbReference>
<comment type="caution">
    <text evidence="3">The sequence shown here is derived from an EMBL/GenBank/DDBJ whole genome shotgun (WGS) entry which is preliminary data.</text>
</comment>
<dbReference type="Pfam" id="PF13499">
    <property type="entry name" value="EF-hand_7"/>
    <property type="match status" value="1"/>
</dbReference>
<dbReference type="SUPFAM" id="SSF47473">
    <property type="entry name" value="EF-hand"/>
    <property type="match status" value="1"/>
</dbReference>
<name>A0A969W7N1_9GAMM</name>
<dbReference type="RefSeq" id="WP_168147181.1">
    <property type="nucleotide sequence ID" value="NZ_JAAVXB010000003.1"/>
</dbReference>
<reference evidence="3" key="1">
    <citation type="submission" date="2020-03" db="EMBL/GenBank/DDBJ databases">
        <title>Solimonas marina sp. nov., isolated from deep seawater of the Pacific Ocean.</title>
        <authorList>
            <person name="Liu X."/>
            <person name="Lai Q."/>
            <person name="Sun F."/>
            <person name="Gai Y."/>
            <person name="Li G."/>
            <person name="Shao Z."/>
        </authorList>
    </citation>
    <scope>NUCLEOTIDE SEQUENCE</scope>
    <source>
        <strain evidence="3">C16B3</strain>
    </source>
</reference>
<evidence type="ECO:0000259" key="2">
    <source>
        <dbReference type="PROSITE" id="PS50222"/>
    </source>
</evidence>
<organism evidence="3 4">
    <name type="scientific">Solimonas marina</name>
    <dbReference type="NCBI Taxonomy" id="2714601"/>
    <lineage>
        <taxon>Bacteria</taxon>
        <taxon>Pseudomonadati</taxon>
        <taxon>Pseudomonadota</taxon>
        <taxon>Gammaproteobacteria</taxon>
        <taxon>Nevskiales</taxon>
        <taxon>Nevskiaceae</taxon>
        <taxon>Solimonas</taxon>
    </lineage>
</organism>
<proteinExistence type="predicted"/>
<evidence type="ECO:0000313" key="4">
    <source>
        <dbReference type="Proteomes" id="UP000653472"/>
    </source>
</evidence>
<protein>
    <submittedName>
        <fullName evidence="3">EF-hand domain-containing protein</fullName>
    </submittedName>
</protein>
<dbReference type="EMBL" id="JAAVXB010000003">
    <property type="protein sequence ID" value="NKF21912.1"/>
    <property type="molecule type" value="Genomic_DNA"/>
</dbReference>
<dbReference type="PROSITE" id="PS00018">
    <property type="entry name" value="EF_HAND_1"/>
    <property type="match status" value="1"/>
</dbReference>